<dbReference type="RefSeq" id="WP_072947819.1">
    <property type="nucleotide sequence ID" value="NZ_FNSV01000005.1"/>
</dbReference>
<evidence type="ECO:0000313" key="3">
    <source>
        <dbReference type="Proteomes" id="UP000183561"/>
    </source>
</evidence>
<keyword evidence="3" id="KW-1185">Reference proteome</keyword>
<evidence type="ECO:0008006" key="4">
    <source>
        <dbReference type="Google" id="ProtNLM"/>
    </source>
</evidence>
<dbReference type="EMBL" id="FNSV01000005">
    <property type="protein sequence ID" value="SEC49466.1"/>
    <property type="molecule type" value="Genomic_DNA"/>
</dbReference>
<reference evidence="3" key="1">
    <citation type="submission" date="2016-10" db="EMBL/GenBank/DDBJ databases">
        <authorList>
            <person name="Varghese N."/>
            <person name="Submissions S."/>
        </authorList>
    </citation>
    <scope>NUCLEOTIDE SEQUENCE [LARGE SCALE GENOMIC DNA]</scope>
    <source>
        <strain evidence="3">DSM 44498</strain>
    </source>
</reference>
<dbReference type="OrthoDB" id="4480730at2"/>
<feature type="signal peptide" evidence="1">
    <location>
        <begin position="1"/>
        <end position="26"/>
    </location>
</feature>
<evidence type="ECO:0000256" key="1">
    <source>
        <dbReference type="SAM" id="SignalP"/>
    </source>
</evidence>
<keyword evidence="1" id="KW-0732">Signal</keyword>
<evidence type="ECO:0000313" key="2">
    <source>
        <dbReference type="EMBL" id="SEC49466.1"/>
    </source>
</evidence>
<protein>
    <recommendedName>
        <fullName evidence="4">Secreted protein</fullName>
    </recommendedName>
</protein>
<proteinExistence type="predicted"/>
<name>A0A1H4SZ66_9NOCA</name>
<gene>
    <name evidence="2" type="ORF">SAMN04490239_4302</name>
</gene>
<organism evidence="2 3">
    <name type="scientific">Rhodococcus koreensis</name>
    <dbReference type="NCBI Taxonomy" id="99653"/>
    <lineage>
        <taxon>Bacteria</taxon>
        <taxon>Bacillati</taxon>
        <taxon>Actinomycetota</taxon>
        <taxon>Actinomycetes</taxon>
        <taxon>Mycobacteriales</taxon>
        <taxon>Nocardiaceae</taxon>
        <taxon>Rhodococcus</taxon>
    </lineage>
</organism>
<accession>A0A1H4SZ66</accession>
<dbReference type="Proteomes" id="UP000183561">
    <property type="component" value="Unassembled WGS sequence"/>
</dbReference>
<sequence length="175" mass="17530">MRTIARTTLLAAATIPLAIAAAPASAAEATDVTYAFGVDGSTVTNTITNNTGATIGCTTSLALAPDGVLPPVAEVVGPGQSLYQHDDIPPGTTTQSVLDVPDGSYVALASCGREGNAPALWVSDYPGIEQFLVQFPMTAYTVEQASSVVTVPSVAPAPPAAAIPDAGDLGKIFGS</sequence>
<feature type="chain" id="PRO_5010179834" description="Secreted protein" evidence="1">
    <location>
        <begin position="27"/>
        <end position="175"/>
    </location>
</feature>
<dbReference type="AlphaFoldDB" id="A0A1H4SZ66"/>